<dbReference type="PANTHER" id="PTHR37464:SF1">
    <property type="entry name" value="BLL2463 PROTEIN"/>
    <property type="match status" value="1"/>
</dbReference>
<dbReference type="InterPro" id="IPR011933">
    <property type="entry name" value="Double_TM_dom"/>
</dbReference>
<dbReference type="RefSeq" id="WP_323246096.1">
    <property type="nucleotide sequence ID" value="NZ_JAYFUL010000001.1"/>
</dbReference>
<keyword evidence="1" id="KW-1133">Transmembrane helix</keyword>
<accession>A0ABU5QHR3</accession>
<dbReference type="PANTHER" id="PTHR37464">
    <property type="entry name" value="BLL2463 PROTEIN"/>
    <property type="match status" value="1"/>
</dbReference>
<keyword evidence="1" id="KW-0812">Transmembrane</keyword>
<feature type="domain" description="Aerotolerance regulator N-terminal" evidence="2">
    <location>
        <begin position="1"/>
        <end position="76"/>
    </location>
</feature>
<reference evidence="3 4" key="1">
    <citation type="submission" date="2023-12" db="EMBL/GenBank/DDBJ databases">
        <title>Novel species of the genus Arcicella isolated from rivers.</title>
        <authorList>
            <person name="Lu H."/>
        </authorList>
    </citation>
    <scope>NUCLEOTIDE SEQUENCE [LARGE SCALE GENOMIC DNA]</scope>
    <source>
        <strain evidence="3 4">LMG 21963</strain>
    </source>
</reference>
<evidence type="ECO:0000256" key="1">
    <source>
        <dbReference type="SAM" id="Phobius"/>
    </source>
</evidence>
<feature type="transmembrane region" description="Helical" evidence="1">
    <location>
        <begin position="56"/>
        <end position="78"/>
    </location>
</feature>
<dbReference type="NCBIfam" id="TIGR02226">
    <property type="entry name" value="two_anch"/>
    <property type="match status" value="1"/>
</dbReference>
<dbReference type="Proteomes" id="UP001304671">
    <property type="component" value="Unassembled WGS sequence"/>
</dbReference>
<gene>
    <name evidence="3" type="ORF">VB264_00710</name>
</gene>
<protein>
    <submittedName>
        <fullName evidence="3">BatA domain-containing protein</fullName>
    </submittedName>
</protein>
<dbReference type="SUPFAM" id="SSF52317">
    <property type="entry name" value="Class I glutamine amidotransferase-like"/>
    <property type="match status" value="1"/>
</dbReference>
<keyword evidence="1" id="KW-0472">Membrane</keyword>
<proteinExistence type="predicted"/>
<dbReference type="InterPro" id="IPR029062">
    <property type="entry name" value="Class_I_gatase-like"/>
</dbReference>
<feature type="transmembrane region" description="Helical" evidence="1">
    <location>
        <begin position="6"/>
        <end position="24"/>
    </location>
</feature>
<sequence>MQFLYPFFLWGLLAAAIPLIIHLFNFRRTKKVYFTNVAFLRAVNTTTSSFRRLKHLLIMAARMAFIIALVLAFAQPFIPSKSGSKVKIGGITSLYIDNSLSMQNELDKKTYLDKAINKTEELLLAFPQGSKLQLVTNDFSADEHAIGNTQQIKERTTSIKFTHSPRTLEQVLNRQKNLASKHNSQGGNQYVWFSDFQKSTAGNLSKLALDSNSHLFVVPVQAKALQNIFVDSVWLNTPFVREMQVNQLSVKLFNTGEKAVENLPVKLLIDGLQVSSTIATIPAKSSTVSNFSFNIQGKGFKKANISFDDTPITFDNDYFFVLNVAPKIKVLHLFGQNSGDKYLPAVFANDSIFAFKSYGASNIDVGIFKTVDFIILEGLQSIEGSMKTALTDFVRAGGSLMVIPNQSPDLNSYNAFLSVFNIRNIQDKNINTASTPLAEPAKSSSFFADIFDNTTQKEMMQMPNQQAVINWQAVGDKLLSFRNNQAFLTVSPVEKGKLYLLAAPLAIQFGEFARNALFVPIMYKIAAQSVIQEQAAFSFESNTIAIVLDNVKADVNGRKSLFTLKRNKMEFIPVQNLVGNTLMIELPKANQLNDNQVLESGYYELLLDGQLQKVLAFNHDHNESIMDFYSVNDLKNIFSKNKNIEVFDKIDDADLVDTFKEQNFGISLWKYFLIAALAFLLIEIAIIKMMK</sequence>
<name>A0ABU5QHR3_9BACT</name>
<comment type="caution">
    <text evidence="3">The sequence shown here is derived from an EMBL/GenBank/DDBJ whole genome shotgun (WGS) entry which is preliminary data.</text>
</comment>
<evidence type="ECO:0000313" key="4">
    <source>
        <dbReference type="Proteomes" id="UP001304671"/>
    </source>
</evidence>
<organism evidence="3 4">
    <name type="scientific">Arcicella aquatica</name>
    <dbReference type="NCBI Taxonomy" id="217141"/>
    <lineage>
        <taxon>Bacteria</taxon>
        <taxon>Pseudomonadati</taxon>
        <taxon>Bacteroidota</taxon>
        <taxon>Cytophagia</taxon>
        <taxon>Cytophagales</taxon>
        <taxon>Flectobacillaceae</taxon>
        <taxon>Arcicella</taxon>
    </lineage>
</organism>
<feature type="transmembrane region" description="Helical" evidence="1">
    <location>
        <begin position="668"/>
        <end position="687"/>
    </location>
</feature>
<evidence type="ECO:0000259" key="2">
    <source>
        <dbReference type="Pfam" id="PF07584"/>
    </source>
</evidence>
<keyword evidence="4" id="KW-1185">Reference proteome</keyword>
<dbReference type="EMBL" id="JAYFUL010000001">
    <property type="protein sequence ID" value="MEA5256284.1"/>
    <property type="molecule type" value="Genomic_DNA"/>
</dbReference>
<dbReference type="Pfam" id="PF07584">
    <property type="entry name" value="BatA"/>
    <property type="match status" value="1"/>
</dbReference>
<dbReference type="InterPro" id="IPR024163">
    <property type="entry name" value="Aerotolerance_reg_N"/>
</dbReference>
<evidence type="ECO:0000313" key="3">
    <source>
        <dbReference type="EMBL" id="MEA5256284.1"/>
    </source>
</evidence>